<keyword evidence="4" id="KW-1185">Reference proteome</keyword>
<dbReference type="OrthoDB" id="4391232at2"/>
<feature type="transmembrane region" description="Helical" evidence="1">
    <location>
        <begin position="391"/>
        <end position="420"/>
    </location>
</feature>
<feature type="transmembrane region" description="Helical" evidence="1">
    <location>
        <begin position="352"/>
        <end position="371"/>
    </location>
</feature>
<proteinExistence type="predicted"/>
<feature type="transmembrane region" description="Helical" evidence="1">
    <location>
        <begin position="105"/>
        <end position="127"/>
    </location>
</feature>
<evidence type="ECO:0000256" key="1">
    <source>
        <dbReference type="SAM" id="Phobius"/>
    </source>
</evidence>
<gene>
    <name evidence="3" type="ORF">SAMN04487752_1241</name>
</gene>
<evidence type="ECO:0000259" key="2">
    <source>
        <dbReference type="Pfam" id="PF01970"/>
    </source>
</evidence>
<evidence type="ECO:0000313" key="3">
    <source>
        <dbReference type="EMBL" id="SDQ20698.1"/>
    </source>
</evidence>
<reference evidence="4" key="1">
    <citation type="submission" date="2016-10" db="EMBL/GenBank/DDBJ databases">
        <authorList>
            <person name="Varghese N."/>
            <person name="Submissions S."/>
        </authorList>
    </citation>
    <scope>NUCLEOTIDE SEQUENCE [LARGE SCALE GENOMIC DNA]</scope>
    <source>
        <strain evidence="4">MPL-11</strain>
    </source>
</reference>
<feature type="transmembrane region" description="Helical" evidence="1">
    <location>
        <begin position="133"/>
        <end position="152"/>
    </location>
</feature>
<keyword evidence="1" id="KW-1133">Transmembrane helix</keyword>
<dbReference type="InterPro" id="IPR002823">
    <property type="entry name" value="DUF112_TM"/>
</dbReference>
<name>A0A1H0YZZ9_9LACT</name>
<protein>
    <submittedName>
        <fullName evidence="3">Tripartite tricarboxylate transporter TctA family protein</fullName>
    </submittedName>
</protein>
<sequence>MELLVLVQMVIAALAAIVLYTFIGFIPGTDETSVLMPVTLALILSGVQPIIVLTFFIAAIVTLNLTNSMPTALVGLPGGVLSSPMIEHALYLKNRGMSEITIKKMASGALIGTLISVPIALVLADLLTPFAEIIQPYSSLLFVIGAIFLSLIGKNKILSLVSILPLAMLFQGLRYLYWGIGVVPKDTNITTSFFLGITIGPLIISLLSLLNKVNREKMLTDEYKKITLPKSTSAHQTINPFKVLSKSELKPASLSALFSNFLFVLSPVGLIILFGELVANKKQNPVEKASTAIITMSALAQSTYLSGIIIPLIALGIPLSPTAIGPGSPLFNAPPVFTVDHNLHHILSTTEFTIAILIGSILAALISYIVINRYAGKISQFVLLKIPHEAILGLFISFILLLAYMDAGLINIFGVLLIGIASGTLNKMGMNYGIQFMTLYAAPWLVEKIAQI</sequence>
<feature type="transmembrane region" description="Helical" evidence="1">
    <location>
        <begin position="73"/>
        <end position="93"/>
    </location>
</feature>
<dbReference type="Proteomes" id="UP000199481">
    <property type="component" value="Unassembled WGS sequence"/>
</dbReference>
<feature type="transmembrane region" description="Helical" evidence="1">
    <location>
        <begin position="294"/>
        <end position="317"/>
    </location>
</feature>
<feature type="transmembrane region" description="Helical" evidence="1">
    <location>
        <begin position="38"/>
        <end position="61"/>
    </location>
</feature>
<organism evidence="3 4">
    <name type="scientific">Carnobacterium viridans</name>
    <dbReference type="NCBI Taxonomy" id="174587"/>
    <lineage>
        <taxon>Bacteria</taxon>
        <taxon>Bacillati</taxon>
        <taxon>Bacillota</taxon>
        <taxon>Bacilli</taxon>
        <taxon>Lactobacillales</taxon>
        <taxon>Carnobacteriaceae</taxon>
        <taxon>Carnobacterium</taxon>
    </lineage>
</organism>
<feature type="transmembrane region" description="Helical" evidence="1">
    <location>
        <begin position="6"/>
        <end position="26"/>
    </location>
</feature>
<keyword evidence="1" id="KW-0812">Transmembrane</keyword>
<keyword evidence="1" id="KW-0472">Membrane</keyword>
<evidence type="ECO:0000313" key="4">
    <source>
        <dbReference type="Proteomes" id="UP000199481"/>
    </source>
</evidence>
<dbReference type="Pfam" id="PF01970">
    <property type="entry name" value="TctA"/>
    <property type="match status" value="1"/>
</dbReference>
<feature type="transmembrane region" description="Helical" evidence="1">
    <location>
        <begin position="157"/>
        <end position="177"/>
    </location>
</feature>
<accession>A0A1H0YZZ9</accession>
<dbReference type="EMBL" id="FNJW01000008">
    <property type="protein sequence ID" value="SDQ20698.1"/>
    <property type="molecule type" value="Genomic_DNA"/>
</dbReference>
<feature type="domain" description="DUF112" evidence="2">
    <location>
        <begin position="11"/>
        <end position="431"/>
    </location>
</feature>
<feature type="transmembrane region" description="Helical" evidence="1">
    <location>
        <begin position="189"/>
        <end position="210"/>
    </location>
</feature>
<dbReference type="AlphaFoldDB" id="A0A1H0YZZ9"/>
<dbReference type="RefSeq" id="WP_035020092.1">
    <property type="nucleotide sequence ID" value="NZ_CP084916.1"/>
</dbReference>